<evidence type="ECO:0000256" key="1">
    <source>
        <dbReference type="SAM" id="Phobius"/>
    </source>
</evidence>
<reference evidence="2" key="1">
    <citation type="journal article" date="2014" name="Front. Microbiol.">
        <title>High frequency of phylogenetically diverse reductive dehalogenase-homologous genes in deep subseafloor sedimentary metagenomes.</title>
        <authorList>
            <person name="Kawai M."/>
            <person name="Futagami T."/>
            <person name="Toyoda A."/>
            <person name="Takaki Y."/>
            <person name="Nishi S."/>
            <person name="Hori S."/>
            <person name="Arai W."/>
            <person name="Tsubouchi T."/>
            <person name="Morono Y."/>
            <person name="Uchiyama I."/>
            <person name="Ito T."/>
            <person name="Fujiyama A."/>
            <person name="Inagaki F."/>
            <person name="Takami H."/>
        </authorList>
    </citation>
    <scope>NUCLEOTIDE SEQUENCE</scope>
    <source>
        <strain evidence="2">Expedition CK06-06</strain>
    </source>
</reference>
<keyword evidence="1" id="KW-0472">Membrane</keyword>
<feature type="non-terminal residue" evidence="2">
    <location>
        <position position="51"/>
    </location>
</feature>
<feature type="transmembrane region" description="Helical" evidence="1">
    <location>
        <begin position="21"/>
        <end position="48"/>
    </location>
</feature>
<dbReference type="AlphaFoldDB" id="X1B103"/>
<comment type="caution">
    <text evidence="2">The sequence shown here is derived from an EMBL/GenBank/DDBJ whole genome shotgun (WGS) entry which is preliminary data.</text>
</comment>
<sequence length="51" mass="5797">MLKVPLRDILNIGIIEIEYQVIIFSLLGVLVCSGLIIYLQQGLFLFLFQEG</sequence>
<keyword evidence="1" id="KW-0812">Transmembrane</keyword>
<name>X1B103_9ZZZZ</name>
<organism evidence="2">
    <name type="scientific">marine sediment metagenome</name>
    <dbReference type="NCBI Taxonomy" id="412755"/>
    <lineage>
        <taxon>unclassified sequences</taxon>
        <taxon>metagenomes</taxon>
        <taxon>ecological metagenomes</taxon>
    </lineage>
</organism>
<proteinExistence type="predicted"/>
<evidence type="ECO:0000313" key="2">
    <source>
        <dbReference type="EMBL" id="GAG89414.1"/>
    </source>
</evidence>
<gene>
    <name evidence="2" type="ORF">S01H4_22887</name>
</gene>
<protein>
    <submittedName>
        <fullName evidence="2">Uncharacterized protein</fullName>
    </submittedName>
</protein>
<dbReference type="EMBL" id="BART01010548">
    <property type="protein sequence ID" value="GAG89414.1"/>
    <property type="molecule type" value="Genomic_DNA"/>
</dbReference>
<keyword evidence="1" id="KW-1133">Transmembrane helix</keyword>
<accession>X1B103</accession>